<dbReference type="Proteomes" id="UP000554482">
    <property type="component" value="Unassembled WGS sequence"/>
</dbReference>
<evidence type="ECO:0000313" key="1">
    <source>
        <dbReference type="EMBL" id="KAF5195651.1"/>
    </source>
</evidence>
<dbReference type="AlphaFoldDB" id="A0A7J6WE77"/>
<organism evidence="1 2">
    <name type="scientific">Thalictrum thalictroides</name>
    <name type="common">Rue-anemone</name>
    <name type="synonym">Anemone thalictroides</name>
    <dbReference type="NCBI Taxonomy" id="46969"/>
    <lineage>
        <taxon>Eukaryota</taxon>
        <taxon>Viridiplantae</taxon>
        <taxon>Streptophyta</taxon>
        <taxon>Embryophyta</taxon>
        <taxon>Tracheophyta</taxon>
        <taxon>Spermatophyta</taxon>
        <taxon>Magnoliopsida</taxon>
        <taxon>Ranunculales</taxon>
        <taxon>Ranunculaceae</taxon>
        <taxon>Thalictroideae</taxon>
        <taxon>Thalictrum</taxon>
    </lineage>
</organism>
<proteinExistence type="predicted"/>
<accession>A0A7J6WE77</accession>
<protein>
    <submittedName>
        <fullName evidence="1">Uncharacterized protein</fullName>
    </submittedName>
</protein>
<keyword evidence="2" id="KW-1185">Reference proteome</keyword>
<name>A0A7J6WE77_THATH</name>
<dbReference type="EMBL" id="JABWDY010017027">
    <property type="protein sequence ID" value="KAF5195651.1"/>
    <property type="molecule type" value="Genomic_DNA"/>
</dbReference>
<comment type="caution">
    <text evidence="1">The sequence shown here is derived from an EMBL/GenBank/DDBJ whole genome shotgun (WGS) entry which is preliminary data.</text>
</comment>
<sequence>MKPDRDIHYLKSMLVTFKDSKYLNHTFKILKSYGLHELCWIEVKEEEDESWVWKLWKKQFGEKIVDSGRNFLFICAMTKKPA</sequence>
<evidence type="ECO:0000313" key="2">
    <source>
        <dbReference type="Proteomes" id="UP000554482"/>
    </source>
</evidence>
<reference evidence="1 2" key="1">
    <citation type="submission" date="2020-06" db="EMBL/GenBank/DDBJ databases">
        <title>Transcriptomic and genomic resources for Thalictrum thalictroides and T. hernandezii: Facilitating candidate gene discovery in an emerging model plant lineage.</title>
        <authorList>
            <person name="Arias T."/>
            <person name="Riano-Pachon D.M."/>
            <person name="Di Stilio V.S."/>
        </authorList>
    </citation>
    <scope>NUCLEOTIDE SEQUENCE [LARGE SCALE GENOMIC DNA]</scope>
    <source>
        <strain evidence="2">cv. WT478/WT964</strain>
        <tissue evidence="1">Leaves</tissue>
    </source>
</reference>
<gene>
    <name evidence="1" type="ORF">FRX31_014763</name>
</gene>